<dbReference type="PANTHER" id="PTHR33867">
    <property type="entry name" value="RIBOSOME MATURATION FACTOR RIMP"/>
    <property type="match status" value="1"/>
</dbReference>
<gene>
    <name evidence="3 6" type="primary">rimP</name>
    <name evidence="6" type="ORF">NSA47_03795</name>
</gene>
<reference evidence="6" key="1">
    <citation type="submission" date="2022-07" db="EMBL/GenBank/DDBJ databases">
        <title>Enhanced cultured diversity of the mouse gut microbiota enables custom-made synthetic communities.</title>
        <authorList>
            <person name="Afrizal A."/>
        </authorList>
    </citation>
    <scope>NUCLEOTIDE SEQUENCE</scope>
    <source>
        <strain evidence="6">DSM 28593</strain>
    </source>
</reference>
<dbReference type="HAMAP" id="MF_01077">
    <property type="entry name" value="RimP"/>
    <property type="match status" value="1"/>
</dbReference>
<name>A0AAE3L286_9FIRM</name>
<dbReference type="InterPro" id="IPR035956">
    <property type="entry name" value="RimP_N_sf"/>
</dbReference>
<dbReference type="GO" id="GO:0005829">
    <property type="term" value="C:cytosol"/>
    <property type="evidence" value="ECO:0007669"/>
    <property type="project" value="TreeGrafter"/>
</dbReference>
<dbReference type="RefSeq" id="WP_257529565.1">
    <property type="nucleotide sequence ID" value="NZ_JANKAS010000002.1"/>
</dbReference>
<keyword evidence="1 3" id="KW-0963">Cytoplasm</keyword>
<sequence length="154" mass="17890">MSKRKVEDIVEELAHPMLSDYKFELVDIEFKKEGPSWYLRLYIDKPGGISIDDCQLVSEQLSDLLDETDPIEQSYYLEVSSPGIDRPLKKPEDYEKFKNHKIEIKLYAPFKGNKKFVGTLIGLENNHIILDTENQGQYEIPLETASSVRLYVEF</sequence>
<comment type="function">
    <text evidence="3">Required for maturation of 30S ribosomal subunits.</text>
</comment>
<dbReference type="InterPro" id="IPR028989">
    <property type="entry name" value="RimP_N"/>
</dbReference>
<dbReference type="NCBIfam" id="NF000928">
    <property type="entry name" value="PRK00092.1-2"/>
    <property type="match status" value="1"/>
</dbReference>
<evidence type="ECO:0000259" key="4">
    <source>
        <dbReference type="Pfam" id="PF02576"/>
    </source>
</evidence>
<dbReference type="AlphaFoldDB" id="A0AAE3L286"/>
<keyword evidence="7" id="KW-1185">Reference proteome</keyword>
<dbReference type="Gene3D" id="3.30.300.70">
    <property type="entry name" value="RimP-like superfamily, N-terminal"/>
    <property type="match status" value="1"/>
</dbReference>
<feature type="domain" description="Ribosome maturation factor RimP N-terminal" evidence="4">
    <location>
        <begin position="14"/>
        <end position="85"/>
    </location>
</feature>
<comment type="caution">
    <text evidence="6">The sequence shown here is derived from an EMBL/GenBank/DDBJ whole genome shotgun (WGS) entry which is preliminary data.</text>
</comment>
<evidence type="ECO:0000256" key="2">
    <source>
        <dbReference type="ARBA" id="ARBA00022517"/>
    </source>
</evidence>
<dbReference type="FunFam" id="3.30.300.70:FF:000001">
    <property type="entry name" value="Ribosome maturation factor RimP"/>
    <property type="match status" value="1"/>
</dbReference>
<evidence type="ECO:0000313" key="7">
    <source>
        <dbReference type="Proteomes" id="UP001205748"/>
    </source>
</evidence>
<comment type="subcellular location">
    <subcellularLocation>
        <location evidence="3">Cytoplasm</location>
    </subcellularLocation>
</comment>
<dbReference type="EMBL" id="JANKAS010000002">
    <property type="protein sequence ID" value="MCR1898109.1"/>
    <property type="molecule type" value="Genomic_DNA"/>
</dbReference>
<feature type="domain" description="Ribosome maturation factor RimP C-terminal" evidence="5">
    <location>
        <begin position="88"/>
        <end position="154"/>
    </location>
</feature>
<evidence type="ECO:0000259" key="5">
    <source>
        <dbReference type="Pfam" id="PF17384"/>
    </source>
</evidence>
<dbReference type="SUPFAM" id="SSF74942">
    <property type="entry name" value="YhbC-like, C-terminal domain"/>
    <property type="match status" value="1"/>
</dbReference>
<proteinExistence type="inferred from homology"/>
<evidence type="ECO:0000256" key="3">
    <source>
        <dbReference type="HAMAP-Rule" id="MF_01077"/>
    </source>
</evidence>
<evidence type="ECO:0000313" key="6">
    <source>
        <dbReference type="EMBL" id="MCR1898109.1"/>
    </source>
</evidence>
<dbReference type="Pfam" id="PF02576">
    <property type="entry name" value="RimP_N"/>
    <property type="match status" value="1"/>
</dbReference>
<dbReference type="InterPro" id="IPR028998">
    <property type="entry name" value="RimP_C"/>
</dbReference>
<dbReference type="SUPFAM" id="SSF75420">
    <property type="entry name" value="YhbC-like, N-terminal domain"/>
    <property type="match status" value="1"/>
</dbReference>
<accession>A0AAE3L286</accession>
<dbReference type="GO" id="GO:0000028">
    <property type="term" value="P:ribosomal small subunit assembly"/>
    <property type="evidence" value="ECO:0007669"/>
    <property type="project" value="TreeGrafter"/>
</dbReference>
<evidence type="ECO:0000256" key="1">
    <source>
        <dbReference type="ARBA" id="ARBA00022490"/>
    </source>
</evidence>
<organism evidence="6 7">
    <name type="scientific">Irregularibacter muris</name>
    <dbReference type="NCBI Taxonomy" id="1796619"/>
    <lineage>
        <taxon>Bacteria</taxon>
        <taxon>Bacillati</taxon>
        <taxon>Bacillota</taxon>
        <taxon>Clostridia</taxon>
        <taxon>Eubacteriales</taxon>
        <taxon>Eubacteriaceae</taxon>
        <taxon>Irregularibacter</taxon>
    </lineage>
</organism>
<dbReference type="InterPro" id="IPR003728">
    <property type="entry name" value="Ribosome_maturation_RimP"/>
</dbReference>
<protein>
    <recommendedName>
        <fullName evidence="3">Ribosome maturation factor RimP</fullName>
    </recommendedName>
</protein>
<dbReference type="Gene3D" id="2.30.30.180">
    <property type="entry name" value="Ribosome maturation factor RimP, C-terminal domain"/>
    <property type="match status" value="1"/>
</dbReference>
<dbReference type="CDD" id="cd01734">
    <property type="entry name" value="YlxS_C"/>
    <property type="match status" value="1"/>
</dbReference>
<dbReference type="PANTHER" id="PTHR33867:SF1">
    <property type="entry name" value="RIBOSOME MATURATION FACTOR RIMP"/>
    <property type="match status" value="1"/>
</dbReference>
<dbReference type="InterPro" id="IPR036847">
    <property type="entry name" value="RimP_C_sf"/>
</dbReference>
<dbReference type="Pfam" id="PF17384">
    <property type="entry name" value="DUF150_C"/>
    <property type="match status" value="1"/>
</dbReference>
<dbReference type="GO" id="GO:0006412">
    <property type="term" value="P:translation"/>
    <property type="evidence" value="ECO:0007669"/>
    <property type="project" value="TreeGrafter"/>
</dbReference>
<keyword evidence="2 3" id="KW-0690">Ribosome biogenesis</keyword>
<comment type="similarity">
    <text evidence="3">Belongs to the RimP family.</text>
</comment>
<dbReference type="Proteomes" id="UP001205748">
    <property type="component" value="Unassembled WGS sequence"/>
</dbReference>